<evidence type="ECO:0000313" key="2">
    <source>
        <dbReference type="Proteomes" id="UP000075411"/>
    </source>
</evidence>
<evidence type="ECO:0000313" key="1">
    <source>
        <dbReference type="EMBL" id="KXV58004.1"/>
    </source>
</evidence>
<dbReference type="AlphaFoldDB" id="A0A149TXQ7"/>
<dbReference type="EMBL" id="LHZT01000117">
    <property type="protein sequence ID" value="KXV58004.1"/>
    <property type="molecule type" value="Genomic_DNA"/>
</dbReference>
<name>A0A149TXQ7_9PROT</name>
<reference evidence="1 2" key="1">
    <citation type="submission" date="2015-06" db="EMBL/GenBank/DDBJ databases">
        <title>Improved classification and identification of acetic acid bacteria using matrix-assisted laser desorption/ionization time-of-flight mass spectrometry; Gluconobacter nephelii and Gluconobacter uchimurae are later heterotypic synonyms of Gluconobacter japonicus and Gluconobacter oxydans, respectively.</title>
        <authorList>
            <person name="Li L."/>
            <person name="Cleenwerck I."/>
            <person name="De Vuyst L."/>
            <person name="Vandamme P."/>
        </authorList>
    </citation>
    <scope>NUCLEOTIDE SEQUENCE [LARGE SCALE GENOMIC DNA]</scope>
    <source>
        <strain evidence="1 2">LMG 1663</strain>
    </source>
</reference>
<accession>A0A149TXQ7</accession>
<dbReference type="PATRIC" id="fig|104102.12.peg.2285"/>
<comment type="caution">
    <text evidence="1">The sequence shown here is derived from an EMBL/GenBank/DDBJ whole genome shotgun (WGS) entry which is preliminary data.</text>
</comment>
<gene>
    <name evidence="1" type="ORF">AD947_07390</name>
</gene>
<protein>
    <submittedName>
        <fullName evidence="1">Uncharacterized protein</fullName>
    </submittedName>
</protein>
<dbReference type="RefSeq" id="WP_061488020.1">
    <property type="nucleotide sequence ID" value="NZ_LHZT01000117.1"/>
</dbReference>
<sequence length="95" mass="10164">MTDYKWKGTPEAIANLLYQGDGKTLKAGVQVIGPRILDGVAYVNIRTNDALTLPSGVSETGPELSDAVVGVWYDPLTAEQIAQMEAPTKATKSEQ</sequence>
<proteinExistence type="predicted"/>
<organism evidence="1 2">
    <name type="scientific">Acetobacter tropicalis</name>
    <dbReference type="NCBI Taxonomy" id="104102"/>
    <lineage>
        <taxon>Bacteria</taxon>
        <taxon>Pseudomonadati</taxon>
        <taxon>Pseudomonadota</taxon>
        <taxon>Alphaproteobacteria</taxon>
        <taxon>Acetobacterales</taxon>
        <taxon>Acetobacteraceae</taxon>
        <taxon>Acetobacter</taxon>
    </lineage>
</organism>
<dbReference type="Proteomes" id="UP000075411">
    <property type="component" value="Unassembled WGS sequence"/>
</dbReference>
<dbReference type="OrthoDB" id="7273032at2"/>